<comment type="caution">
    <text evidence="3">The sequence shown here is derived from an EMBL/GenBank/DDBJ whole genome shotgun (WGS) entry which is preliminary data.</text>
</comment>
<dbReference type="InterPro" id="IPR045164">
    <property type="entry name" value="RBM41/RNPC3"/>
</dbReference>
<accession>A0A438DJV3</accession>
<evidence type="ECO:0000313" key="4">
    <source>
        <dbReference type="Proteomes" id="UP000288805"/>
    </source>
</evidence>
<dbReference type="PANTHER" id="PTHR16105:SF0">
    <property type="entry name" value="RNA-BINDING REGION-CONTAINING PROTEIN 3"/>
    <property type="match status" value="1"/>
</dbReference>
<evidence type="ECO:0000256" key="2">
    <source>
        <dbReference type="SAM" id="MobiDB-lite"/>
    </source>
</evidence>
<protein>
    <submittedName>
        <fullName evidence="3">U11/U12 small nuclear ribonucleoprotein 65 kDa protein</fullName>
    </submittedName>
</protein>
<evidence type="ECO:0000256" key="1">
    <source>
        <dbReference type="ARBA" id="ARBA00022884"/>
    </source>
</evidence>
<feature type="compositionally biased region" description="Low complexity" evidence="2">
    <location>
        <begin position="31"/>
        <end position="42"/>
    </location>
</feature>
<organism evidence="3 4">
    <name type="scientific">Vitis vinifera</name>
    <name type="common">Grape</name>
    <dbReference type="NCBI Taxonomy" id="29760"/>
    <lineage>
        <taxon>Eukaryota</taxon>
        <taxon>Viridiplantae</taxon>
        <taxon>Streptophyta</taxon>
        <taxon>Embryophyta</taxon>
        <taxon>Tracheophyta</taxon>
        <taxon>Spermatophyta</taxon>
        <taxon>Magnoliopsida</taxon>
        <taxon>eudicotyledons</taxon>
        <taxon>Gunneridae</taxon>
        <taxon>Pentapetalae</taxon>
        <taxon>rosids</taxon>
        <taxon>Vitales</taxon>
        <taxon>Vitaceae</taxon>
        <taxon>Viteae</taxon>
        <taxon>Vitis</taxon>
    </lineage>
</organism>
<keyword evidence="3" id="KW-0687">Ribonucleoprotein</keyword>
<sequence length="385" mass="42412">MYSSISYGLAHPPIPPPVPAPPTPPPPPEAARPNLEDLSSGESEMESSDEEVDGKAYSPGPPRETKPGRKRVKREAIAGPGVDKDVAHEAVGIKIAPKVITEHKDECSIMKESEDSEKEDFDLKHYATLEELKSGKLPPEEILSLPMFKNYAAGNPAPVLYIKNLAKDVVVDDFYFIFGSLFGSVDAAKSGLSVKLMQGSFIDSCACFDRKGRVILYEAAVPHLTWVNQGAAIIIEHQGTSGRGVYCIQISVEIELQRGWLLHPNLYHFILGDDEIQSLKILHGVIPEKLLVMDIERIMRKQKFSPRIARITLCILKSFQGDNLLTVTPCPKSFYGFPPSISTEAHKGSYSPKDVSIGSPGHDPPSFTEVYSQVEPWIRKHSEDG</sequence>
<feature type="compositionally biased region" description="Pro residues" evidence="2">
    <location>
        <begin position="12"/>
        <end position="30"/>
    </location>
</feature>
<dbReference type="AlphaFoldDB" id="A0A438DJV3"/>
<dbReference type="PANTHER" id="PTHR16105">
    <property type="entry name" value="RNA-BINDING REGION-CONTAINING PROTEIN 3"/>
    <property type="match status" value="1"/>
</dbReference>
<feature type="region of interest" description="Disordered" evidence="2">
    <location>
        <begin position="1"/>
        <end position="80"/>
    </location>
</feature>
<gene>
    <name evidence="3" type="primary">SNRNP65_5</name>
    <name evidence="3" type="ORF">CK203_082494</name>
</gene>
<evidence type="ECO:0000313" key="3">
    <source>
        <dbReference type="EMBL" id="RVW35755.1"/>
    </source>
</evidence>
<dbReference type="EMBL" id="QGNW01001593">
    <property type="protein sequence ID" value="RVW35755.1"/>
    <property type="molecule type" value="Genomic_DNA"/>
</dbReference>
<dbReference type="GO" id="GO:0003723">
    <property type="term" value="F:RNA binding"/>
    <property type="evidence" value="ECO:0007669"/>
    <property type="project" value="UniProtKB-KW"/>
</dbReference>
<proteinExistence type="predicted"/>
<name>A0A438DJV3_VITVI</name>
<reference evidence="3 4" key="1">
    <citation type="journal article" date="2018" name="PLoS Genet.">
        <title>Population sequencing reveals clonal diversity and ancestral inbreeding in the grapevine cultivar Chardonnay.</title>
        <authorList>
            <person name="Roach M.J."/>
            <person name="Johnson D.L."/>
            <person name="Bohlmann J."/>
            <person name="van Vuuren H.J."/>
            <person name="Jones S.J."/>
            <person name="Pretorius I.S."/>
            <person name="Schmidt S.A."/>
            <person name="Borneman A.R."/>
        </authorList>
    </citation>
    <scope>NUCLEOTIDE SEQUENCE [LARGE SCALE GENOMIC DNA]</scope>
    <source>
        <strain evidence="4">cv. Chardonnay</strain>
        <tissue evidence="3">Leaf</tissue>
    </source>
</reference>
<keyword evidence="1" id="KW-0694">RNA-binding</keyword>
<dbReference type="GO" id="GO:1990904">
    <property type="term" value="C:ribonucleoprotein complex"/>
    <property type="evidence" value="ECO:0007669"/>
    <property type="project" value="UniProtKB-KW"/>
</dbReference>
<dbReference type="Proteomes" id="UP000288805">
    <property type="component" value="Unassembled WGS sequence"/>
</dbReference>
<feature type="compositionally biased region" description="Acidic residues" evidence="2">
    <location>
        <begin position="43"/>
        <end position="52"/>
    </location>
</feature>